<dbReference type="InterPro" id="IPR011009">
    <property type="entry name" value="Kinase-like_dom_sf"/>
</dbReference>
<comment type="caution">
    <text evidence="9">The sequence shown here is derived from an EMBL/GenBank/DDBJ whole genome shotgun (WGS) entry which is preliminary data.</text>
</comment>
<dbReference type="GO" id="GO:0016773">
    <property type="term" value="F:phosphotransferase activity, alcohol group as acceptor"/>
    <property type="evidence" value="ECO:0007669"/>
    <property type="project" value="TreeGrafter"/>
</dbReference>
<dbReference type="AlphaFoldDB" id="A0AAV6VH91"/>
<comment type="subcellular location">
    <subcellularLocation>
        <location evidence="8">Endomembrane system</location>
        <topology evidence="8">Single-pass membrane protein</topology>
    </subcellularLocation>
</comment>
<evidence type="ECO:0000313" key="10">
    <source>
        <dbReference type="Proteomes" id="UP000827092"/>
    </source>
</evidence>
<name>A0AAV6VH91_9ARAC</name>
<dbReference type="InterPro" id="IPR039318">
    <property type="entry name" value="POMK"/>
</dbReference>
<keyword evidence="7" id="KW-0472">Membrane</keyword>
<evidence type="ECO:0008006" key="11">
    <source>
        <dbReference type="Google" id="ProtNLM"/>
    </source>
</evidence>
<dbReference type="Gene3D" id="1.10.510.10">
    <property type="entry name" value="Transferase(Phosphotransferase) domain 1"/>
    <property type="match status" value="1"/>
</dbReference>
<dbReference type="GO" id="GO:0006493">
    <property type="term" value="P:protein O-linked glycosylation"/>
    <property type="evidence" value="ECO:0007669"/>
    <property type="project" value="InterPro"/>
</dbReference>
<evidence type="ECO:0000256" key="6">
    <source>
        <dbReference type="ARBA" id="ARBA00022989"/>
    </source>
</evidence>
<keyword evidence="10" id="KW-1185">Reference proteome</keyword>
<evidence type="ECO:0000313" key="9">
    <source>
        <dbReference type="EMBL" id="KAG8195463.1"/>
    </source>
</evidence>
<keyword evidence="1" id="KW-0808">Transferase</keyword>
<evidence type="ECO:0000256" key="5">
    <source>
        <dbReference type="ARBA" id="ARBA00022840"/>
    </source>
</evidence>
<accession>A0AAV6VH91</accession>
<dbReference type="EMBL" id="JAFNEN010000087">
    <property type="protein sequence ID" value="KAG8195463.1"/>
    <property type="molecule type" value="Genomic_DNA"/>
</dbReference>
<dbReference type="PANTHER" id="PTHR22618">
    <property type="entry name" value="PROTEIN O-MANNOSE KINASE"/>
    <property type="match status" value="1"/>
</dbReference>
<evidence type="ECO:0000256" key="8">
    <source>
        <dbReference type="ARBA" id="ARBA00037847"/>
    </source>
</evidence>
<dbReference type="Proteomes" id="UP000827092">
    <property type="component" value="Unassembled WGS sequence"/>
</dbReference>
<organism evidence="9 10">
    <name type="scientific">Oedothorax gibbosus</name>
    <dbReference type="NCBI Taxonomy" id="931172"/>
    <lineage>
        <taxon>Eukaryota</taxon>
        <taxon>Metazoa</taxon>
        <taxon>Ecdysozoa</taxon>
        <taxon>Arthropoda</taxon>
        <taxon>Chelicerata</taxon>
        <taxon>Arachnida</taxon>
        <taxon>Araneae</taxon>
        <taxon>Araneomorphae</taxon>
        <taxon>Entelegynae</taxon>
        <taxon>Araneoidea</taxon>
        <taxon>Linyphiidae</taxon>
        <taxon>Erigoninae</taxon>
        <taxon>Oedothorax</taxon>
    </lineage>
</organism>
<evidence type="ECO:0000256" key="2">
    <source>
        <dbReference type="ARBA" id="ARBA00022692"/>
    </source>
</evidence>
<sequence>MNSCHSWLDCDAKLTLVSTISTSVVKTVYLAKWEGHNVALSVLTAKKYEPDFQQNLFMIKSLTGKGVIQLLGYCNDAIITKYHELGSALNANYHLRNSLIMYDNLKVRLNLCVSYVTLLEQLHTSLVGVRVMCDSNTLAKTLSQYLLTEDFKLVVNDLDATPEDLGDGVICGQKAITGTFVAPEQLWPYENEEYDPEKMPPYDEKTDIYKIPDVCNWFLGNSSEADILKYKLFKVHKNCKHSDPKKRPNATMVLDVYERILKDISE</sequence>
<evidence type="ECO:0000256" key="3">
    <source>
        <dbReference type="ARBA" id="ARBA00022741"/>
    </source>
</evidence>
<evidence type="ECO:0000256" key="7">
    <source>
        <dbReference type="ARBA" id="ARBA00023136"/>
    </source>
</evidence>
<protein>
    <recommendedName>
        <fullName evidence="11">Protein kinase domain-containing protein</fullName>
    </recommendedName>
</protein>
<evidence type="ECO:0000256" key="1">
    <source>
        <dbReference type="ARBA" id="ARBA00022679"/>
    </source>
</evidence>
<keyword evidence="6" id="KW-1133">Transmembrane helix</keyword>
<reference evidence="9 10" key="1">
    <citation type="journal article" date="2022" name="Nat. Ecol. Evol.">
        <title>A masculinizing supergene underlies an exaggerated male reproductive morph in a spider.</title>
        <authorList>
            <person name="Hendrickx F."/>
            <person name="De Corte Z."/>
            <person name="Sonet G."/>
            <person name="Van Belleghem S.M."/>
            <person name="Kostlbacher S."/>
            <person name="Vangestel C."/>
        </authorList>
    </citation>
    <scope>NUCLEOTIDE SEQUENCE [LARGE SCALE GENOMIC DNA]</scope>
    <source>
        <strain evidence="9">W744_W776</strain>
    </source>
</reference>
<dbReference type="GO" id="GO:0005524">
    <property type="term" value="F:ATP binding"/>
    <property type="evidence" value="ECO:0007669"/>
    <property type="project" value="UniProtKB-KW"/>
</dbReference>
<dbReference type="PANTHER" id="PTHR22618:SF2">
    <property type="entry name" value="PROTEIN O-MANNOSE KINASE"/>
    <property type="match status" value="1"/>
</dbReference>
<keyword evidence="2" id="KW-0812">Transmembrane</keyword>
<dbReference type="GO" id="GO:0019200">
    <property type="term" value="F:carbohydrate kinase activity"/>
    <property type="evidence" value="ECO:0007669"/>
    <property type="project" value="InterPro"/>
</dbReference>
<gene>
    <name evidence="9" type="ORF">JTE90_002635</name>
</gene>
<keyword evidence="4" id="KW-0418">Kinase</keyword>
<dbReference type="GO" id="GO:0005789">
    <property type="term" value="C:endoplasmic reticulum membrane"/>
    <property type="evidence" value="ECO:0007669"/>
    <property type="project" value="TreeGrafter"/>
</dbReference>
<evidence type="ECO:0000256" key="4">
    <source>
        <dbReference type="ARBA" id="ARBA00022777"/>
    </source>
</evidence>
<keyword evidence="5" id="KW-0067">ATP-binding</keyword>
<keyword evidence="3" id="KW-0547">Nucleotide-binding</keyword>
<dbReference type="SUPFAM" id="SSF56112">
    <property type="entry name" value="Protein kinase-like (PK-like)"/>
    <property type="match status" value="1"/>
</dbReference>
<proteinExistence type="predicted"/>